<gene>
    <name evidence="3" type="ORF">AOQ84DRAFT_356166</name>
</gene>
<keyword evidence="2" id="KW-0472">Membrane</keyword>
<feature type="region of interest" description="Disordered" evidence="1">
    <location>
        <begin position="49"/>
        <end position="70"/>
    </location>
</feature>
<name>A0A8E2EU80_9PEZI</name>
<evidence type="ECO:0000256" key="1">
    <source>
        <dbReference type="SAM" id="MobiDB-lite"/>
    </source>
</evidence>
<evidence type="ECO:0000313" key="4">
    <source>
        <dbReference type="Proteomes" id="UP000250140"/>
    </source>
</evidence>
<dbReference type="GO" id="GO:0006487">
    <property type="term" value="P:protein N-linked glycosylation"/>
    <property type="evidence" value="ECO:0007669"/>
    <property type="project" value="TreeGrafter"/>
</dbReference>
<dbReference type="Gene3D" id="3.40.50.11350">
    <property type="match status" value="1"/>
</dbReference>
<evidence type="ECO:0000256" key="2">
    <source>
        <dbReference type="SAM" id="Phobius"/>
    </source>
</evidence>
<sequence>MIINASHHAKTMHARRNPNLSVSSAASASLAPSSLSSASFLSPRVGSHRALLSPSPPPSPSLPSLIPRHGKKASSSHSRLVRRLLIAFCGVTIIVWLGVRRLLTTESYYPSEYSGGSGGEDYEMVEDSFLPQDPSAVIVTDEKGKSKWTISIPSSYGFPLQPSQYQEICSQSMELSRQLSETGKTLSKRMRGYYQEDPWFLDVQEAEEQGLLPSSQPSGKPDALVDDVAMTEDQSRGGDGMMVCEKSLTYVMETSDAGFGKSLMGLWMSYGLARKEGRAFFVDDARWPYGNYSTYFARPPSPGCLPPPKSQILPCPHTARHIVVSTATTSHTFGHAFVEEFEDGRKMRVQRQHNIFALLREGYESLFTLRSDDAKYVTERADALYGPITEAGGMSVGMHIRRGDRHPYEYQYSKDYLPLDRYIDTAREILVAHFENSTKSRKSKSKTRALSSLAEDLAGEMASKLVLASDDPDVYTNPEMSQVLRAQDRIILASKTTLEAATPKKHRYIDEISGWEGGFFRDVFWSLGQPVSTANAALETSKEITQEVSEQAMRLRELVGRAYLMDLAVLAKADAVVCTVSSVGCRILAVMVGWESAIDGGNWKNVDGDFDWRGIQW</sequence>
<keyword evidence="2" id="KW-0812">Transmembrane</keyword>
<dbReference type="PANTHER" id="PTHR13132:SF29">
    <property type="entry name" value="ALPHA-(1,6)-FUCOSYLTRANSFERASE"/>
    <property type="match status" value="1"/>
</dbReference>
<dbReference type="GO" id="GO:0046921">
    <property type="term" value="F:alpha-(1-&gt;6)-fucosyltransferase activity"/>
    <property type="evidence" value="ECO:0007669"/>
    <property type="project" value="TreeGrafter"/>
</dbReference>
<proteinExistence type="predicted"/>
<keyword evidence="4" id="KW-1185">Reference proteome</keyword>
<evidence type="ECO:0008006" key="5">
    <source>
        <dbReference type="Google" id="ProtNLM"/>
    </source>
</evidence>
<organism evidence="3 4">
    <name type="scientific">Glonium stellatum</name>
    <dbReference type="NCBI Taxonomy" id="574774"/>
    <lineage>
        <taxon>Eukaryota</taxon>
        <taxon>Fungi</taxon>
        <taxon>Dikarya</taxon>
        <taxon>Ascomycota</taxon>
        <taxon>Pezizomycotina</taxon>
        <taxon>Dothideomycetes</taxon>
        <taxon>Pleosporomycetidae</taxon>
        <taxon>Gloniales</taxon>
        <taxon>Gloniaceae</taxon>
        <taxon>Glonium</taxon>
    </lineage>
</organism>
<keyword evidence="2" id="KW-1133">Transmembrane helix</keyword>
<protein>
    <recommendedName>
        <fullName evidence="5">Fucosyltransferase</fullName>
    </recommendedName>
</protein>
<dbReference type="EMBL" id="KV750393">
    <property type="protein sequence ID" value="OCL04987.1"/>
    <property type="molecule type" value="Genomic_DNA"/>
</dbReference>
<dbReference type="AlphaFoldDB" id="A0A8E2EU80"/>
<accession>A0A8E2EU80</accession>
<feature type="transmembrane region" description="Helical" evidence="2">
    <location>
        <begin position="80"/>
        <end position="99"/>
    </location>
</feature>
<dbReference type="Proteomes" id="UP000250140">
    <property type="component" value="Unassembled WGS sequence"/>
</dbReference>
<evidence type="ECO:0000313" key="3">
    <source>
        <dbReference type="EMBL" id="OCL04987.1"/>
    </source>
</evidence>
<reference evidence="3 4" key="1">
    <citation type="journal article" date="2016" name="Nat. Commun.">
        <title>Ectomycorrhizal ecology is imprinted in the genome of the dominant symbiotic fungus Cenococcum geophilum.</title>
        <authorList>
            <consortium name="DOE Joint Genome Institute"/>
            <person name="Peter M."/>
            <person name="Kohler A."/>
            <person name="Ohm R.A."/>
            <person name="Kuo A."/>
            <person name="Krutzmann J."/>
            <person name="Morin E."/>
            <person name="Arend M."/>
            <person name="Barry K.W."/>
            <person name="Binder M."/>
            <person name="Choi C."/>
            <person name="Clum A."/>
            <person name="Copeland A."/>
            <person name="Grisel N."/>
            <person name="Haridas S."/>
            <person name="Kipfer T."/>
            <person name="LaButti K."/>
            <person name="Lindquist E."/>
            <person name="Lipzen A."/>
            <person name="Maire R."/>
            <person name="Meier B."/>
            <person name="Mihaltcheva S."/>
            <person name="Molinier V."/>
            <person name="Murat C."/>
            <person name="Poggeler S."/>
            <person name="Quandt C.A."/>
            <person name="Sperisen C."/>
            <person name="Tritt A."/>
            <person name="Tisserant E."/>
            <person name="Crous P.W."/>
            <person name="Henrissat B."/>
            <person name="Nehls U."/>
            <person name="Egli S."/>
            <person name="Spatafora J.W."/>
            <person name="Grigoriev I.V."/>
            <person name="Martin F.M."/>
        </authorList>
    </citation>
    <scope>NUCLEOTIDE SEQUENCE [LARGE SCALE GENOMIC DNA]</scope>
    <source>
        <strain evidence="3 4">CBS 207.34</strain>
    </source>
</reference>
<dbReference type="OrthoDB" id="2392789at2759"/>
<dbReference type="PANTHER" id="PTHR13132">
    <property type="entry name" value="ALPHA- 1,6 -FUCOSYLTRANSFERASE"/>
    <property type="match status" value="1"/>
</dbReference>